<feature type="compositionally biased region" description="Polar residues" evidence="1">
    <location>
        <begin position="162"/>
        <end position="172"/>
    </location>
</feature>
<protein>
    <submittedName>
        <fullName evidence="2">Uncharacterized protein</fullName>
    </submittedName>
</protein>
<evidence type="ECO:0000256" key="1">
    <source>
        <dbReference type="SAM" id="MobiDB-lite"/>
    </source>
</evidence>
<feature type="compositionally biased region" description="Polar residues" evidence="1">
    <location>
        <begin position="88"/>
        <end position="103"/>
    </location>
</feature>
<feature type="non-terminal residue" evidence="2">
    <location>
        <position position="187"/>
    </location>
</feature>
<proteinExistence type="predicted"/>
<evidence type="ECO:0000313" key="3">
    <source>
        <dbReference type="Proteomes" id="UP000053620"/>
    </source>
</evidence>
<dbReference type="EMBL" id="KL356638">
    <property type="protein sequence ID" value="KFZ62592.1"/>
    <property type="molecule type" value="Genomic_DNA"/>
</dbReference>
<gene>
    <name evidence="2" type="ORF">N321_10600</name>
</gene>
<feature type="compositionally biased region" description="Polar residues" evidence="1">
    <location>
        <begin position="122"/>
        <end position="138"/>
    </location>
</feature>
<name>A0A094KZD1_ANTCR</name>
<feature type="region of interest" description="Disordered" evidence="1">
    <location>
        <begin position="38"/>
        <end position="187"/>
    </location>
</feature>
<dbReference type="Proteomes" id="UP000053620">
    <property type="component" value="Unassembled WGS sequence"/>
</dbReference>
<keyword evidence="3" id="KW-1185">Reference proteome</keyword>
<sequence>MTAHCFSSTVNTTMQHVSSDVEICCVVTQPLVLQRSLPGQSQPNIQSHSMASSFRSCPSDLKNTGTGDQPASTNSETTGPLSLHLEANQENLLNVESESQRLGTSDPVIQASGREKPPPEENTYSSPKENPTPSSQPGCSRLFGSKAESLLESGTRAKLPSVENTEQANFSQKILDLYGSADKNGTH</sequence>
<accession>A0A094KZD1</accession>
<evidence type="ECO:0000313" key="2">
    <source>
        <dbReference type="EMBL" id="KFZ62592.1"/>
    </source>
</evidence>
<reference evidence="2 3" key="1">
    <citation type="submission" date="2014-04" db="EMBL/GenBank/DDBJ databases">
        <title>Genome evolution of avian class.</title>
        <authorList>
            <person name="Zhang G."/>
            <person name="Li C."/>
        </authorList>
    </citation>
    <scope>NUCLEOTIDE SEQUENCE [LARGE SCALE GENOMIC DNA]</scope>
    <source>
        <strain evidence="2">BGI_N321</strain>
    </source>
</reference>
<organism evidence="2 3">
    <name type="scientific">Antrostomus carolinensis</name>
    <name type="common">Chuck-will's-widow</name>
    <name type="synonym">Caprimulgus carolinensis</name>
    <dbReference type="NCBI Taxonomy" id="279965"/>
    <lineage>
        <taxon>Eukaryota</taxon>
        <taxon>Metazoa</taxon>
        <taxon>Chordata</taxon>
        <taxon>Craniata</taxon>
        <taxon>Vertebrata</taxon>
        <taxon>Euteleostomi</taxon>
        <taxon>Archelosauria</taxon>
        <taxon>Archosauria</taxon>
        <taxon>Dinosauria</taxon>
        <taxon>Saurischia</taxon>
        <taxon>Theropoda</taxon>
        <taxon>Coelurosauria</taxon>
        <taxon>Aves</taxon>
        <taxon>Neognathae</taxon>
        <taxon>Neoaves</taxon>
        <taxon>Strisores</taxon>
        <taxon>Caprimulgiformes</taxon>
        <taxon>Caprimulgidae</taxon>
        <taxon>Antrostomus</taxon>
    </lineage>
</organism>
<feature type="compositionally biased region" description="Polar residues" evidence="1">
    <location>
        <begin position="38"/>
        <end position="80"/>
    </location>
</feature>
<dbReference type="AlphaFoldDB" id="A0A094KZD1"/>